<feature type="compositionally biased region" description="Low complexity" evidence="1">
    <location>
        <begin position="28"/>
        <end position="39"/>
    </location>
</feature>
<comment type="caution">
    <text evidence="2">The sequence shown here is derived from an EMBL/GenBank/DDBJ whole genome shotgun (WGS) entry which is preliminary data.</text>
</comment>
<dbReference type="RefSeq" id="WP_166936881.1">
    <property type="nucleotide sequence ID" value="NZ_BAAADD010000008.1"/>
</dbReference>
<gene>
    <name evidence="2" type="primary">popZ</name>
    <name evidence="2" type="ORF">GCM10008942_30130</name>
</gene>
<evidence type="ECO:0000256" key="1">
    <source>
        <dbReference type="SAM" id="MobiDB-lite"/>
    </source>
</evidence>
<dbReference type="EMBL" id="BAAADD010000008">
    <property type="protein sequence ID" value="GAA0579208.1"/>
    <property type="molecule type" value="Genomic_DNA"/>
</dbReference>
<reference evidence="3" key="1">
    <citation type="journal article" date="2019" name="Int. J. Syst. Evol. Microbiol.">
        <title>The Global Catalogue of Microorganisms (GCM) 10K type strain sequencing project: providing services to taxonomists for standard genome sequencing and annotation.</title>
        <authorList>
            <consortium name="The Broad Institute Genomics Platform"/>
            <consortium name="The Broad Institute Genome Sequencing Center for Infectious Disease"/>
            <person name="Wu L."/>
            <person name="Ma J."/>
        </authorList>
    </citation>
    <scope>NUCLEOTIDE SEQUENCE [LARGE SCALE GENOMIC DNA]</scope>
    <source>
        <strain evidence="3">JCM 15089</strain>
    </source>
</reference>
<dbReference type="InterPro" id="IPR019632">
    <property type="entry name" value="DUF2497"/>
</dbReference>
<dbReference type="Proteomes" id="UP001499951">
    <property type="component" value="Unassembled WGS sequence"/>
</dbReference>
<feature type="region of interest" description="Disordered" evidence="1">
    <location>
        <begin position="1"/>
        <end position="80"/>
    </location>
</feature>
<sequence length="213" mass="23304">MVSSPQHEPTMEEILASIRKIISEDSTEQQPAAEAKPAPVSEPIPEPEPEADILDLTQVVVDEPMQAPQPEPEPEPAMEAVPEQDVVFEPIEEEAAPEAMAQQNNDIFSDKTRQSIDDAFAALDEPEEEVAAPVSRAMPAAASGGSVEAVFEKAVRDAFEPVAKEWLGDNASFVVEKMKPIIREWMDEHFPALLEGAVREEVARVAKARGTKR</sequence>
<evidence type="ECO:0000313" key="2">
    <source>
        <dbReference type="EMBL" id="GAA0579208.1"/>
    </source>
</evidence>
<keyword evidence="3" id="KW-1185">Reference proteome</keyword>
<dbReference type="Pfam" id="PF10691">
    <property type="entry name" value="DUF2497"/>
    <property type="match status" value="1"/>
</dbReference>
<accession>A0ABP3PZ82</accession>
<protein>
    <submittedName>
        <fullName evidence="2">Pole-organizing protein PopZ</fullName>
    </submittedName>
</protein>
<evidence type="ECO:0000313" key="3">
    <source>
        <dbReference type="Proteomes" id="UP001499951"/>
    </source>
</evidence>
<proteinExistence type="predicted"/>
<name>A0ABP3PZ82_9PROT</name>
<organism evidence="2 3">
    <name type="scientific">Rhizomicrobium electricum</name>
    <dbReference type="NCBI Taxonomy" id="480070"/>
    <lineage>
        <taxon>Bacteria</taxon>
        <taxon>Pseudomonadati</taxon>
        <taxon>Pseudomonadota</taxon>
        <taxon>Alphaproteobacteria</taxon>
        <taxon>Micropepsales</taxon>
        <taxon>Micropepsaceae</taxon>
        <taxon>Rhizomicrobium</taxon>
    </lineage>
</organism>